<evidence type="ECO:0000313" key="3">
    <source>
        <dbReference type="Proteomes" id="UP000198744"/>
    </source>
</evidence>
<accession>A0A1H8B5N3</accession>
<dbReference type="EMBL" id="FOBS01000048">
    <property type="protein sequence ID" value="SEM78803.1"/>
    <property type="molecule type" value="Genomic_DNA"/>
</dbReference>
<evidence type="ECO:0000313" key="1">
    <source>
        <dbReference type="EMBL" id="SEM77454.1"/>
    </source>
</evidence>
<keyword evidence="3" id="KW-1185">Reference proteome</keyword>
<evidence type="ECO:0000313" key="2">
    <source>
        <dbReference type="EMBL" id="SEM78803.1"/>
    </source>
</evidence>
<name>A0A1H8B5N3_9BACT</name>
<protein>
    <submittedName>
        <fullName evidence="1">Uncharacterized protein</fullName>
    </submittedName>
</protein>
<gene>
    <name evidence="1" type="ORF">SAMN04489760_1461</name>
    <name evidence="2" type="ORF">SAMN04489760_1481</name>
</gene>
<dbReference type="Proteomes" id="UP000198744">
    <property type="component" value="Unassembled WGS sequence"/>
</dbReference>
<reference evidence="1 3" key="1">
    <citation type="submission" date="2016-10" db="EMBL/GenBank/DDBJ databases">
        <authorList>
            <person name="de Groot N.N."/>
        </authorList>
    </citation>
    <scope>NUCLEOTIDE SEQUENCE [LARGE SCALE GENOMIC DNA]</scope>
    <source>
        <strain evidence="1 3">DSM 8423</strain>
    </source>
</reference>
<organism evidence="1 3">
    <name type="scientific">Syntrophus gentianae</name>
    <dbReference type="NCBI Taxonomy" id="43775"/>
    <lineage>
        <taxon>Bacteria</taxon>
        <taxon>Pseudomonadati</taxon>
        <taxon>Thermodesulfobacteriota</taxon>
        <taxon>Syntrophia</taxon>
        <taxon>Syntrophales</taxon>
        <taxon>Syntrophaceae</taxon>
        <taxon>Syntrophus</taxon>
    </lineage>
</organism>
<sequence length="25" mass="2855">MTVENINVENAVQRVNDLIAQEKNL</sequence>
<feature type="non-terminal residue" evidence="1">
    <location>
        <position position="25"/>
    </location>
</feature>
<proteinExistence type="predicted"/>
<dbReference type="AlphaFoldDB" id="A0A1H8B5N3"/>
<dbReference type="EMBL" id="FOBS01000046">
    <property type="protein sequence ID" value="SEM77454.1"/>
    <property type="molecule type" value="Genomic_DNA"/>
</dbReference>